<dbReference type="PANTHER" id="PTHR33109">
    <property type="entry name" value="EPIDERMAL PATTERNING FACTOR-LIKE PROTEIN 4"/>
    <property type="match status" value="1"/>
</dbReference>
<dbReference type="Proteomes" id="UP000325081">
    <property type="component" value="Unassembled WGS sequence"/>
</dbReference>
<keyword evidence="5" id="KW-0732">Signal</keyword>
<accession>A0A5A7P3C7</accession>
<dbReference type="GO" id="GO:0010052">
    <property type="term" value="P:guard cell differentiation"/>
    <property type="evidence" value="ECO:0007669"/>
    <property type="project" value="UniProtKB-UniRule"/>
</dbReference>
<dbReference type="EMBL" id="BKCP01001669">
    <property type="protein sequence ID" value="GER27335.1"/>
    <property type="molecule type" value="Genomic_DNA"/>
</dbReference>
<keyword evidence="6" id="KW-1015">Disulfide bond</keyword>
<protein>
    <recommendedName>
        <fullName evidence="7">Epidermal patterning factor-like protein</fullName>
    </recommendedName>
</protein>
<organism evidence="9 10">
    <name type="scientific">Striga asiatica</name>
    <name type="common">Asiatic witchweed</name>
    <name type="synonym">Buchnera asiatica</name>
    <dbReference type="NCBI Taxonomy" id="4170"/>
    <lineage>
        <taxon>Eukaryota</taxon>
        <taxon>Viridiplantae</taxon>
        <taxon>Streptophyta</taxon>
        <taxon>Embryophyta</taxon>
        <taxon>Tracheophyta</taxon>
        <taxon>Spermatophyta</taxon>
        <taxon>Magnoliopsida</taxon>
        <taxon>eudicotyledons</taxon>
        <taxon>Gunneridae</taxon>
        <taxon>Pentapetalae</taxon>
        <taxon>asterids</taxon>
        <taxon>lamiids</taxon>
        <taxon>Lamiales</taxon>
        <taxon>Orobanchaceae</taxon>
        <taxon>Buchnereae</taxon>
        <taxon>Striga</taxon>
    </lineage>
</organism>
<gene>
    <name evidence="9" type="ORF">STAS_03024</name>
</gene>
<dbReference type="Pfam" id="PF17181">
    <property type="entry name" value="EPF"/>
    <property type="match status" value="1"/>
</dbReference>
<comment type="function">
    <text evidence="7">Controls stomatal patterning.</text>
</comment>
<comment type="caution">
    <text evidence="9">The sequence shown here is derived from an EMBL/GenBank/DDBJ whole genome shotgun (WGS) entry which is preliminary data.</text>
</comment>
<dbReference type="AlphaFoldDB" id="A0A5A7P3C7"/>
<evidence type="ECO:0000256" key="2">
    <source>
        <dbReference type="ARBA" id="ARBA00008127"/>
    </source>
</evidence>
<keyword evidence="4 7" id="KW-0964">Secreted</keyword>
<comment type="similarity">
    <text evidence="2 7">Belongs to the plant cysteine rich small secretory peptide family. Epidermal patterning factor subfamily.</text>
</comment>
<keyword evidence="10" id="KW-1185">Reference proteome</keyword>
<sequence>MATTSSVSLISSNYSISLIIALFLLLSLSYCSNHYTFRDLTASEEKARLGSTPPSCHNKCNQCHPCAAVQVPAQPSRSRVDPGSAQEKYPDPSTGNRYSNYKPLGWKCTCNGHDYNP</sequence>
<evidence type="ECO:0000313" key="10">
    <source>
        <dbReference type="Proteomes" id="UP000325081"/>
    </source>
</evidence>
<keyword evidence="3 7" id="KW-0217">Developmental protein</keyword>
<evidence type="ECO:0000256" key="8">
    <source>
        <dbReference type="SAM" id="MobiDB-lite"/>
    </source>
</evidence>
<evidence type="ECO:0000313" key="9">
    <source>
        <dbReference type="EMBL" id="GER27335.1"/>
    </source>
</evidence>
<proteinExistence type="inferred from homology"/>
<evidence type="ECO:0000256" key="4">
    <source>
        <dbReference type="ARBA" id="ARBA00022525"/>
    </source>
</evidence>
<dbReference type="OrthoDB" id="1922142at2759"/>
<dbReference type="GO" id="GO:0005576">
    <property type="term" value="C:extracellular region"/>
    <property type="evidence" value="ECO:0007669"/>
    <property type="project" value="UniProtKB-SubCell"/>
</dbReference>
<evidence type="ECO:0000256" key="1">
    <source>
        <dbReference type="ARBA" id="ARBA00004613"/>
    </source>
</evidence>
<evidence type="ECO:0000256" key="3">
    <source>
        <dbReference type="ARBA" id="ARBA00022473"/>
    </source>
</evidence>
<reference evidence="10" key="1">
    <citation type="journal article" date="2019" name="Curr. Biol.">
        <title>Genome Sequence of Striga asiatica Provides Insight into the Evolution of Plant Parasitism.</title>
        <authorList>
            <person name="Yoshida S."/>
            <person name="Kim S."/>
            <person name="Wafula E.K."/>
            <person name="Tanskanen J."/>
            <person name="Kim Y.M."/>
            <person name="Honaas L."/>
            <person name="Yang Z."/>
            <person name="Spallek T."/>
            <person name="Conn C.E."/>
            <person name="Ichihashi Y."/>
            <person name="Cheong K."/>
            <person name="Cui S."/>
            <person name="Der J.P."/>
            <person name="Gundlach H."/>
            <person name="Jiao Y."/>
            <person name="Hori C."/>
            <person name="Ishida J.K."/>
            <person name="Kasahara H."/>
            <person name="Kiba T."/>
            <person name="Kim M.S."/>
            <person name="Koo N."/>
            <person name="Laohavisit A."/>
            <person name="Lee Y.H."/>
            <person name="Lumba S."/>
            <person name="McCourt P."/>
            <person name="Mortimer J.C."/>
            <person name="Mutuku J.M."/>
            <person name="Nomura T."/>
            <person name="Sasaki-Sekimoto Y."/>
            <person name="Seto Y."/>
            <person name="Wang Y."/>
            <person name="Wakatake T."/>
            <person name="Sakakibara H."/>
            <person name="Demura T."/>
            <person name="Yamaguchi S."/>
            <person name="Yoneyama K."/>
            <person name="Manabe R.I."/>
            <person name="Nelson D.C."/>
            <person name="Schulman A.H."/>
            <person name="Timko M.P."/>
            <person name="dePamphilis C.W."/>
            <person name="Choi D."/>
            <person name="Shirasu K."/>
        </authorList>
    </citation>
    <scope>NUCLEOTIDE SEQUENCE [LARGE SCALE GENOMIC DNA]</scope>
    <source>
        <strain evidence="10">cv. UVA1</strain>
    </source>
</reference>
<dbReference type="PANTHER" id="PTHR33109:SF102">
    <property type="entry name" value="EPIDERMAL PATTERNING FACTOR-LIKE PROTEIN 1"/>
    <property type="match status" value="1"/>
</dbReference>
<dbReference type="InterPro" id="IPR039455">
    <property type="entry name" value="EPFL"/>
</dbReference>
<comment type="subcellular location">
    <subcellularLocation>
        <location evidence="1 7">Secreted</location>
    </subcellularLocation>
</comment>
<evidence type="ECO:0000256" key="7">
    <source>
        <dbReference type="RuleBase" id="RU367102"/>
    </source>
</evidence>
<evidence type="ECO:0000256" key="5">
    <source>
        <dbReference type="ARBA" id="ARBA00022729"/>
    </source>
</evidence>
<name>A0A5A7P3C7_STRAF</name>
<feature type="region of interest" description="Disordered" evidence="8">
    <location>
        <begin position="74"/>
        <end position="97"/>
    </location>
</feature>
<evidence type="ECO:0000256" key="6">
    <source>
        <dbReference type="ARBA" id="ARBA00023157"/>
    </source>
</evidence>